<name>A0AAD3DS53_9CHLO</name>
<feature type="non-terminal residue" evidence="2">
    <location>
        <position position="1"/>
    </location>
</feature>
<organism evidence="2 3">
    <name type="scientific">Astrephomene gubernaculifera</name>
    <dbReference type="NCBI Taxonomy" id="47775"/>
    <lineage>
        <taxon>Eukaryota</taxon>
        <taxon>Viridiplantae</taxon>
        <taxon>Chlorophyta</taxon>
        <taxon>core chlorophytes</taxon>
        <taxon>Chlorophyceae</taxon>
        <taxon>CS clade</taxon>
        <taxon>Chlamydomonadales</taxon>
        <taxon>Astrephomenaceae</taxon>
        <taxon>Astrephomene</taxon>
    </lineage>
</organism>
<accession>A0AAD3DS53</accession>
<sequence length="314" mass="31430">MATHIRDNPPGGQPRHAGVHVGNAGTNTTQAINSRLLLDLQAALSAALGVSGQSQASQSDPLVMKLRSGITGLLNACADASRHGGGLQQDVVTVLSVASFVVDRLPTVFCGEEGLDTATLCSLLGLLVAAAGRYRSLVDRMVGLLLRLVELAAGPGERRELLRDLAAGTMELLLDAEQQLLLLSLPASSWGEAAAPGGLGPVVSAFECLCARSKAAHRTPGPEQGQDAGEQAPGGGAGAGGQQGAAPEAPADPDEGQAAAGPAGGSGGPVQLTVQLGTVSECLAAADAGCALLGALLQHRPHLLAPLVPPLVPQ</sequence>
<evidence type="ECO:0000313" key="2">
    <source>
        <dbReference type="EMBL" id="GFR46179.1"/>
    </source>
</evidence>
<feature type="compositionally biased region" description="Gly residues" evidence="1">
    <location>
        <begin position="232"/>
        <end position="243"/>
    </location>
</feature>
<reference evidence="2 3" key="1">
    <citation type="journal article" date="2021" name="Sci. Rep.">
        <title>Genome sequencing of the multicellular alga Astrephomene provides insights into convergent evolution of germ-soma differentiation.</title>
        <authorList>
            <person name="Yamashita S."/>
            <person name="Yamamoto K."/>
            <person name="Matsuzaki R."/>
            <person name="Suzuki S."/>
            <person name="Yamaguchi H."/>
            <person name="Hirooka S."/>
            <person name="Minakuchi Y."/>
            <person name="Miyagishima S."/>
            <person name="Kawachi M."/>
            <person name="Toyoda A."/>
            <person name="Nozaki H."/>
        </authorList>
    </citation>
    <scope>NUCLEOTIDE SEQUENCE [LARGE SCALE GENOMIC DNA]</scope>
    <source>
        <strain evidence="2 3">NIES-4017</strain>
    </source>
</reference>
<dbReference type="AlphaFoldDB" id="A0AAD3DS53"/>
<evidence type="ECO:0000313" key="3">
    <source>
        <dbReference type="Proteomes" id="UP001054857"/>
    </source>
</evidence>
<protein>
    <submittedName>
        <fullName evidence="2">Uncharacterized protein</fullName>
    </submittedName>
</protein>
<dbReference type="EMBL" id="BMAR01000013">
    <property type="protein sequence ID" value="GFR46179.1"/>
    <property type="molecule type" value="Genomic_DNA"/>
</dbReference>
<comment type="caution">
    <text evidence="2">The sequence shown here is derived from an EMBL/GenBank/DDBJ whole genome shotgun (WGS) entry which is preliminary data.</text>
</comment>
<keyword evidence="3" id="KW-1185">Reference proteome</keyword>
<dbReference type="Proteomes" id="UP001054857">
    <property type="component" value="Unassembled WGS sequence"/>
</dbReference>
<evidence type="ECO:0000256" key="1">
    <source>
        <dbReference type="SAM" id="MobiDB-lite"/>
    </source>
</evidence>
<feature type="region of interest" description="Disordered" evidence="1">
    <location>
        <begin position="217"/>
        <end position="266"/>
    </location>
</feature>
<proteinExistence type="predicted"/>
<gene>
    <name evidence="2" type="ORF">Agub_g7708</name>
</gene>
<feature type="region of interest" description="Disordered" evidence="1">
    <location>
        <begin position="1"/>
        <end position="24"/>
    </location>
</feature>